<feature type="compositionally biased region" description="Basic and acidic residues" evidence="7">
    <location>
        <begin position="375"/>
        <end position="389"/>
    </location>
</feature>
<feature type="compositionally biased region" description="Polar residues" evidence="7">
    <location>
        <begin position="709"/>
        <end position="721"/>
    </location>
</feature>
<feature type="compositionally biased region" description="Polar residues" evidence="7">
    <location>
        <begin position="62"/>
        <end position="79"/>
    </location>
</feature>
<evidence type="ECO:0000313" key="9">
    <source>
        <dbReference type="EMBL" id="OWM83695.1"/>
    </source>
</evidence>
<comment type="similarity">
    <text evidence="1">Belongs to the eukaryotic initiation factor 4G family.</text>
</comment>
<feature type="region of interest" description="Disordered" evidence="7">
    <location>
        <begin position="196"/>
        <end position="238"/>
    </location>
</feature>
<feature type="compositionally biased region" description="Polar residues" evidence="7">
    <location>
        <begin position="1602"/>
        <end position="1617"/>
    </location>
</feature>
<dbReference type="FunFam" id="1.25.40.180:FF:000034">
    <property type="entry name" value="Eukaryotic translation initiation factor 4G"/>
    <property type="match status" value="1"/>
</dbReference>
<evidence type="ECO:0000256" key="1">
    <source>
        <dbReference type="ARBA" id="ARBA00005775"/>
    </source>
</evidence>
<evidence type="ECO:0000259" key="8">
    <source>
        <dbReference type="PROSITE" id="PS51366"/>
    </source>
</evidence>
<evidence type="ECO:0000256" key="4">
    <source>
        <dbReference type="ARBA" id="ARBA00022917"/>
    </source>
</evidence>
<feature type="compositionally biased region" description="Polar residues" evidence="7">
    <location>
        <begin position="1508"/>
        <end position="1528"/>
    </location>
</feature>
<feature type="region of interest" description="Disordered" evidence="7">
    <location>
        <begin position="444"/>
        <end position="505"/>
    </location>
</feature>
<feature type="region of interest" description="Disordered" evidence="7">
    <location>
        <begin position="1"/>
        <end position="150"/>
    </location>
</feature>
<dbReference type="InterPro" id="IPR003890">
    <property type="entry name" value="MIF4G-like_typ-3"/>
</dbReference>
<feature type="region of interest" description="Disordered" evidence="7">
    <location>
        <begin position="1161"/>
        <end position="1184"/>
    </location>
</feature>
<feature type="compositionally biased region" description="Low complexity" evidence="7">
    <location>
        <begin position="390"/>
        <end position="401"/>
    </location>
</feature>
<protein>
    <recommendedName>
        <fullName evidence="5">Eukaryotic translation initiation factor 4G</fullName>
    </recommendedName>
    <alternativeName>
        <fullName evidence="6">Protein synthesis initiation factor 4G</fullName>
    </alternativeName>
</protein>
<feature type="compositionally biased region" description="Polar residues" evidence="7">
    <location>
        <begin position="447"/>
        <end position="505"/>
    </location>
</feature>
<evidence type="ECO:0000256" key="7">
    <source>
        <dbReference type="SAM" id="MobiDB-lite"/>
    </source>
</evidence>
<dbReference type="Proteomes" id="UP000197138">
    <property type="component" value="Unassembled WGS sequence"/>
</dbReference>
<keyword evidence="4" id="KW-0648">Protein biosynthesis</keyword>
<feature type="region of interest" description="Disordered" evidence="7">
    <location>
        <begin position="354"/>
        <end position="414"/>
    </location>
</feature>
<feature type="compositionally biased region" description="Polar residues" evidence="7">
    <location>
        <begin position="1582"/>
        <end position="1594"/>
    </location>
</feature>
<dbReference type="SMART" id="SM00544">
    <property type="entry name" value="MA3"/>
    <property type="match status" value="1"/>
</dbReference>
<feature type="region of interest" description="Disordered" evidence="7">
    <location>
        <begin position="709"/>
        <end position="730"/>
    </location>
</feature>
<feature type="region of interest" description="Disordered" evidence="7">
    <location>
        <begin position="1456"/>
        <end position="1681"/>
    </location>
</feature>
<feature type="region of interest" description="Disordered" evidence="7">
    <location>
        <begin position="1321"/>
        <end position="1345"/>
    </location>
</feature>
<feature type="compositionally biased region" description="Basic and acidic residues" evidence="7">
    <location>
        <begin position="1636"/>
        <end position="1654"/>
    </location>
</feature>
<dbReference type="PANTHER" id="PTHR23253">
    <property type="entry name" value="EUKARYOTIC TRANSLATION INITIATION FACTOR 4 GAMMA"/>
    <property type="match status" value="1"/>
</dbReference>
<feature type="region of interest" description="Disordered" evidence="7">
    <location>
        <begin position="545"/>
        <end position="592"/>
    </location>
</feature>
<dbReference type="Pfam" id="PF02854">
    <property type="entry name" value="MIF4G"/>
    <property type="match status" value="1"/>
</dbReference>
<dbReference type="SMART" id="SM00543">
    <property type="entry name" value="MIF4G"/>
    <property type="match status" value="1"/>
</dbReference>
<evidence type="ECO:0000256" key="5">
    <source>
        <dbReference type="ARBA" id="ARBA00067320"/>
    </source>
</evidence>
<keyword evidence="2" id="KW-0396">Initiation factor</keyword>
<comment type="caution">
    <text evidence="9">The sequence shown here is derived from an EMBL/GenBank/DDBJ whole genome shotgun (WGS) entry which is preliminary data.</text>
</comment>
<feature type="domain" description="MI" evidence="8">
    <location>
        <begin position="1685"/>
        <end position="1809"/>
    </location>
</feature>
<feature type="region of interest" description="Disordered" evidence="7">
    <location>
        <begin position="168"/>
        <end position="187"/>
    </location>
</feature>
<keyword evidence="3" id="KW-0810">Translation regulation</keyword>
<feature type="compositionally biased region" description="Polar residues" evidence="7">
    <location>
        <begin position="91"/>
        <end position="144"/>
    </location>
</feature>
<dbReference type="EMBL" id="MTKT01001810">
    <property type="protein sequence ID" value="OWM83695.1"/>
    <property type="molecule type" value="Genomic_DNA"/>
</dbReference>
<feature type="compositionally biased region" description="Low complexity" evidence="7">
    <location>
        <begin position="1655"/>
        <end position="1665"/>
    </location>
</feature>
<organism evidence="9 10">
    <name type="scientific">Punica granatum</name>
    <name type="common">Pomegranate</name>
    <dbReference type="NCBI Taxonomy" id="22663"/>
    <lineage>
        <taxon>Eukaryota</taxon>
        <taxon>Viridiplantae</taxon>
        <taxon>Streptophyta</taxon>
        <taxon>Embryophyta</taxon>
        <taxon>Tracheophyta</taxon>
        <taxon>Spermatophyta</taxon>
        <taxon>Magnoliopsida</taxon>
        <taxon>eudicotyledons</taxon>
        <taxon>Gunneridae</taxon>
        <taxon>Pentapetalae</taxon>
        <taxon>rosids</taxon>
        <taxon>malvids</taxon>
        <taxon>Myrtales</taxon>
        <taxon>Lythraceae</taxon>
        <taxon>Punica</taxon>
    </lineage>
</organism>
<dbReference type="PROSITE" id="PS51366">
    <property type="entry name" value="MI"/>
    <property type="match status" value="1"/>
</dbReference>
<dbReference type="Pfam" id="PF02847">
    <property type="entry name" value="MA3"/>
    <property type="match status" value="1"/>
</dbReference>
<feature type="region of interest" description="Disordered" evidence="7">
    <location>
        <begin position="896"/>
        <end position="1037"/>
    </location>
</feature>
<dbReference type="Gene3D" id="1.25.40.180">
    <property type="match status" value="2"/>
</dbReference>
<accession>A0A218XEP9</accession>
<dbReference type="GO" id="GO:0003729">
    <property type="term" value="F:mRNA binding"/>
    <property type="evidence" value="ECO:0007669"/>
    <property type="project" value="TreeGrafter"/>
</dbReference>
<evidence type="ECO:0000256" key="2">
    <source>
        <dbReference type="ARBA" id="ARBA00022540"/>
    </source>
</evidence>
<evidence type="ECO:0000313" key="10">
    <source>
        <dbReference type="Proteomes" id="UP000197138"/>
    </source>
</evidence>
<feature type="compositionally biased region" description="Basic and acidic residues" evidence="7">
    <location>
        <begin position="1098"/>
        <end position="1112"/>
    </location>
</feature>
<feature type="compositionally biased region" description="Polar residues" evidence="7">
    <location>
        <begin position="21"/>
        <end position="30"/>
    </location>
</feature>
<dbReference type="FunFam" id="1.25.40.180:FF:000024">
    <property type="entry name" value="Eukaryotic translation initiation factor 4G"/>
    <property type="match status" value="1"/>
</dbReference>
<name>A0A218XEP9_PUNGR</name>
<feature type="region of interest" description="Disordered" evidence="7">
    <location>
        <begin position="1079"/>
        <end position="1116"/>
    </location>
</feature>
<feature type="compositionally biased region" description="Low complexity" evidence="7">
    <location>
        <begin position="31"/>
        <end position="50"/>
    </location>
</feature>
<dbReference type="GO" id="GO:0006417">
    <property type="term" value="P:regulation of translation"/>
    <property type="evidence" value="ECO:0007669"/>
    <property type="project" value="UniProtKB-KW"/>
</dbReference>
<dbReference type="GO" id="GO:0003743">
    <property type="term" value="F:translation initiation factor activity"/>
    <property type="evidence" value="ECO:0007669"/>
    <property type="project" value="UniProtKB-KW"/>
</dbReference>
<feature type="compositionally biased region" description="Basic and acidic residues" evidence="7">
    <location>
        <begin position="1460"/>
        <end position="1481"/>
    </location>
</feature>
<feature type="compositionally biased region" description="Low complexity" evidence="7">
    <location>
        <begin position="1161"/>
        <end position="1172"/>
    </location>
</feature>
<sequence>MSFYQSRSDKSDPAHYRKSGRSASFNHPRNSSGAYAKGGAPAPSPSLSSSNNRSFKKPGNQPRGSLPSSNHHPQQTTNAPPALHNVHGGASAQSQTRGSSNAAVPSATSRPAETTSAPPWGTETASKAPTSQSTSMRTETTASATPVKGDASKGFAFQFGSISPGLVNGMQIPARTSSAPPNIDEQKRDQALHDTMKSVPPVPIPPAVKQQSPRKDLGSTDHSGAAEVHSTAKTKKDTQAHLVSSAIQAQKHHVHQVPRMSTPMTFHQPQIPVQFSGPNPQIQSQGMPPTSIQMHLQIPMPLPVANAPPQVQQQMFVPGLQSHQLPPQGILNQGRGLSFSPLPAQLGNLGMGIGQYPQKQGGQFGGPRKTPVKITHPDTHQEVRLDKPSDASSDGGSSSRSQPNVPPQSPPLSSYLPAHQFNYYNNYGASTLYFPGPGSLPVPGSQIAPTSQGPRFNYPISQGPQSASFLNPPASNSLSSGRTGISKQGTVQQARQVHPQNSCDETSIVSSMAEEAVKQVDGFVNGNTTSLSSLYSSAAAVKIEPPKLSRQSGESSLKDSEVGPGGSSPKSRNDRESASFESESEPNKDNSARVSCVSHECTESSSSSVDCPLPDVSASTLANAGGGKWENHSRSSSMEDGAKNQYEVGNRCQLPQVEEHAPTMSSFISHSSPSDRDFQGVGAQADGFSASGISDGVVKSRHELLSRTGASAASISEQMSDTMGKGSGSISPEISSAVITDKSADPGSLQNEELAKRINKGEDQGITEHVDGAKASFGDCQYDSESTSLKSSEVKAVEQKSVYMVESGAEKVPEVCSEKNDQNEKVSGRIDDSKISTFSEVDDSAKESVPCTIPSAGSDCIEISSMKAPERSESIVSEEVAGSDITFSGLKEKARTDEDVMGKNAGKGESVQILSSNDKPVPELNRSKSTTARGKKKRRELFQKADAAGSTSDLYMAYKGPEEKETIIPSESVEIAPQSPSSKLEVTDAHLTEAAASEDGDQSKAELDDWEDAADISTPKLETTTSGRPANRQEGAGCTTKKYSRDFLLKFADQCTSLPEDFQVTSYIAEAFTPGVNISHSVGRDPHPSPGRPSAGPRLDRRGSAVRDDDRWANTPGSFAIGHDLRLDVGIGGNLGYRLGQGANSGVLWNPRAQSSIHHAGGMLPGLMQPPGSQGGMQRTGSDADRWQRATGFQQKGLIPSPQTPLQMMHKAEKKYEVGKVTDEEQAKQRQLKAILNKLTPQNFEKLFEQVIAVQINNAITLIGLISQIFDKALMEPTFCEMYADLCSHLSQALPDFHEGDEKITFKRLLLNKCQEEFERGEREQEEANKVEEEGEVKQTEEEREEKRIKARRRLMLGNIRLIGELYKKRMLTEKIMHECMKKLLGQYQTQIPDEEDLEALCKLVSTIGEMIDHSKAKIHMDAYFERMTVLSNNMTLSSRVRFMLKDAIDLRKNKWQQRRKVEGPKKIEEVHRDAAQERHAQAGRAARSSGINTLGRRGPQMEYASRGNPSSPNAQMGSFRGSSSQTRGYGAQEARFEERQPYEPRTLAIPLSQRSAGDDMITLGPQGGLGRGLSVRGPSSVLGTSLSDVSSSAVDGRRTQAGLNGFSSIDRANSYTSREDSTMRSAAGQYAGPELSDRLNDHGGRDRSPRYSSDRPSTSPLSSRGNGLVSTQNAPSENIWPEERLRDMSIAAIREYYSAKDEKEVELCIKDLKSPSFYPSMVSLWVTDSFERKDMERDLLTKLLINLCKPQDGMLTQVQLIQGFESVLTTLEDAVNDAPKAPEFLGRMFGRVVAENVVPLSEIGRILHEGGEERGQLVEAGLAADVLGSTLEMIQSNKGEAALNEIRKSSNLRLEDFRPPGPMSSRMLEKFHLNSS</sequence>
<dbReference type="InterPro" id="IPR003891">
    <property type="entry name" value="Initiation_fac_eIF4g_MI"/>
</dbReference>
<proteinExistence type="inferred from homology"/>
<dbReference type="GO" id="GO:0016281">
    <property type="term" value="C:eukaryotic translation initiation factor 4F complex"/>
    <property type="evidence" value="ECO:0007669"/>
    <property type="project" value="TreeGrafter"/>
</dbReference>
<dbReference type="PANTHER" id="PTHR23253:SF9">
    <property type="entry name" value="EUKARYOTIC TRANSLATION INITIATION FACTOR 4 GAMMA 2"/>
    <property type="match status" value="1"/>
</dbReference>
<evidence type="ECO:0000256" key="3">
    <source>
        <dbReference type="ARBA" id="ARBA00022845"/>
    </source>
</evidence>
<evidence type="ECO:0000256" key="6">
    <source>
        <dbReference type="ARBA" id="ARBA00075135"/>
    </source>
</evidence>
<dbReference type="SUPFAM" id="SSF48371">
    <property type="entry name" value="ARM repeat"/>
    <property type="match status" value="2"/>
</dbReference>
<dbReference type="InterPro" id="IPR016024">
    <property type="entry name" value="ARM-type_fold"/>
</dbReference>
<gene>
    <name evidence="9" type="ORF">CDL15_Pgr004125</name>
</gene>
<reference evidence="10" key="1">
    <citation type="journal article" date="2017" name="Plant J.">
        <title>The pomegranate (Punica granatum L.) genome and the genomics of punicalagin biosynthesis.</title>
        <authorList>
            <person name="Qin G."/>
            <person name="Xu C."/>
            <person name="Ming R."/>
            <person name="Tang H."/>
            <person name="Guyot R."/>
            <person name="Kramer E.M."/>
            <person name="Hu Y."/>
            <person name="Yi X."/>
            <person name="Qi Y."/>
            <person name="Xu X."/>
            <person name="Gao Z."/>
            <person name="Pan H."/>
            <person name="Jian J."/>
            <person name="Tian Y."/>
            <person name="Yue Z."/>
            <person name="Xu Y."/>
        </authorList>
    </citation>
    <scope>NUCLEOTIDE SEQUENCE [LARGE SCALE GENOMIC DNA]</scope>
    <source>
        <strain evidence="10">cv. Dabenzi</strain>
    </source>
</reference>